<evidence type="ECO:0000256" key="8">
    <source>
        <dbReference type="ARBA" id="ARBA00022989"/>
    </source>
</evidence>
<dbReference type="Gene3D" id="1.20.120.350">
    <property type="entry name" value="Voltage-gated potassium channels. Chain C"/>
    <property type="match status" value="1"/>
</dbReference>
<keyword evidence="9" id="KW-0406">Ion transport</keyword>
<comment type="caution">
    <text evidence="14">The sequence shown here is derived from an EMBL/GenBank/DDBJ whole genome shotgun (WGS) entry which is preliminary data.</text>
</comment>
<feature type="domain" description="Ion transport" evidence="13">
    <location>
        <begin position="30"/>
        <end position="246"/>
    </location>
</feature>
<keyword evidence="10 12" id="KW-0472">Membrane</keyword>
<evidence type="ECO:0000256" key="2">
    <source>
        <dbReference type="ARBA" id="ARBA00022448"/>
    </source>
</evidence>
<keyword evidence="15" id="KW-1185">Reference proteome</keyword>
<keyword evidence="2" id="KW-0813">Transport</keyword>
<keyword evidence="7" id="KW-0630">Potassium</keyword>
<dbReference type="Gene3D" id="1.10.287.70">
    <property type="match status" value="1"/>
</dbReference>
<dbReference type="OrthoDB" id="9799090at2"/>
<dbReference type="PRINTS" id="PR00169">
    <property type="entry name" value="KCHANNEL"/>
</dbReference>
<keyword evidence="6" id="KW-0851">Voltage-gated channel</keyword>
<name>A0A327X7S1_LARAB</name>
<organism evidence="14 15">
    <name type="scientific">Larkinella arboricola</name>
    <dbReference type="NCBI Taxonomy" id="643671"/>
    <lineage>
        <taxon>Bacteria</taxon>
        <taxon>Pseudomonadati</taxon>
        <taxon>Bacteroidota</taxon>
        <taxon>Cytophagia</taxon>
        <taxon>Cytophagales</taxon>
        <taxon>Spirosomataceae</taxon>
        <taxon>Larkinella</taxon>
    </lineage>
</organism>
<dbReference type="InterPro" id="IPR027359">
    <property type="entry name" value="Volt_channel_dom_sf"/>
</dbReference>
<dbReference type="GO" id="GO:0005249">
    <property type="term" value="F:voltage-gated potassium channel activity"/>
    <property type="evidence" value="ECO:0007669"/>
    <property type="project" value="InterPro"/>
</dbReference>
<dbReference type="RefSeq" id="WP_111627311.1">
    <property type="nucleotide sequence ID" value="NZ_QLMC01000001.1"/>
</dbReference>
<feature type="transmembrane region" description="Helical" evidence="12">
    <location>
        <begin position="95"/>
        <end position="120"/>
    </location>
</feature>
<dbReference type="InterPro" id="IPR028325">
    <property type="entry name" value="VG_K_chnl"/>
</dbReference>
<sequence>MPSTDTKRPRTPWRSRLHEVIFESDTPAGKAFDIALIGSILVSVTVVMLESMANVRARYGTLLIQVEWLFTVLFTIEYLLRLLSVKRPLHYATSFLGIIDILAILPTYLSLFIPGTQYLFTIRILRLLRIFRILKLSEYLSEASIIVTALKASRRKISVFILTVLTLVTIIGSIMYIIEGEEHGFDSIPTSIYWAIVTLTTVGYGDLSPQTPAGKALASLVMIIGYGVIAVPTGIVTVEISQAAQKFQKVSAQSCPSCGQEGHDADAVFCKYCGHHL</sequence>
<evidence type="ECO:0000256" key="3">
    <source>
        <dbReference type="ARBA" id="ARBA00022538"/>
    </source>
</evidence>
<dbReference type="AlphaFoldDB" id="A0A327X7S1"/>
<gene>
    <name evidence="14" type="ORF">LX87_01302</name>
</gene>
<keyword evidence="3" id="KW-0633">Potassium transport</keyword>
<evidence type="ECO:0000256" key="11">
    <source>
        <dbReference type="ARBA" id="ARBA00023303"/>
    </source>
</evidence>
<feature type="transmembrane region" description="Helical" evidence="12">
    <location>
        <begin position="216"/>
        <end position="238"/>
    </location>
</feature>
<keyword evidence="8 12" id="KW-1133">Transmembrane helix</keyword>
<evidence type="ECO:0000313" key="15">
    <source>
        <dbReference type="Proteomes" id="UP000248790"/>
    </source>
</evidence>
<evidence type="ECO:0000256" key="10">
    <source>
        <dbReference type="ARBA" id="ARBA00023136"/>
    </source>
</evidence>
<keyword evidence="4 12" id="KW-0812">Transmembrane</keyword>
<dbReference type="Proteomes" id="UP000248790">
    <property type="component" value="Unassembled WGS sequence"/>
</dbReference>
<proteinExistence type="predicted"/>
<evidence type="ECO:0000256" key="9">
    <source>
        <dbReference type="ARBA" id="ARBA00023065"/>
    </source>
</evidence>
<protein>
    <submittedName>
        <fullName evidence="14">Voltage-gated potassium channel</fullName>
    </submittedName>
</protein>
<feature type="transmembrane region" description="Helical" evidence="12">
    <location>
        <begin position="61"/>
        <end position="83"/>
    </location>
</feature>
<keyword evidence="11 14" id="KW-0407">Ion channel</keyword>
<evidence type="ECO:0000256" key="7">
    <source>
        <dbReference type="ARBA" id="ARBA00022958"/>
    </source>
</evidence>
<feature type="transmembrane region" description="Helical" evidence="12">
    <location>
        <begin position="159"/>
        <end position="178"/>
    </location>
</feature>
<dbReference type="SUPFAM" id="SSF81324">
    <property type="entry name" value="Voltage-gated potassium channels"/>
    <property type="match status" value="1"/>
</dbReference>
<reference evidence="14 15" key="1">
    <citation type="submission" date="2018-06" db="EMBL/GenBank/DDBJ databases">
        <title>Genomic Encyclopedia of Archaeal and Bacterial Type Strains, Phase II (KMG-II): from individual species to whole genera.</title>
        <authorList>
            <person name="Goeker M."/>
        </authorList>
    </citation>
    <scope>NUCLEOTIDE SEQUENCE [LARGE SCALE GENOMIC DNA]</scope>
    <source>
        <strain evidence="14 15">DSM 21851</strain>
    </source>
</reference>
<evidence type="ECO:0000256" key="1">
    <source>
        <dbReference type="ARBA" id="ARBA00004141"/>
    </source>
</evidence>
<keyword evidence="5" id="KW-0631">Potassium channel</keyword>
<evidence type="ECO:0000256" key="4">
    <source>
        <dbReference type="ARBA" id="ARBA00022692"/>
    </source>
</evidence>
<dbReference type="PANTHER" id="PTHR11537:SF254">
    <property type="entry name" value="POTASSIUM VOLTAGE-GATED CHANNEL PROTEIN SHAB"/>
    <property type="match status" value="1"/>
</dbReference>
<dbReference type="Pfam" id="PF00520">
    <property type="entry name" value="Ion_trans"/>
    <property type="match status" value="1"/>
</dbReference>
<dbReference type="GO" id="GO:0008076">
    <property type="term" value="C:voltage-gated potassium channel complex"/>
    <property type="evidence" value="ECO:0007669"/>
    <property type="project" value="InterPro"/>
</dbReference>
<evidence type="ECO:0000259" key="13">
    <source>
        <dbReference type="Pfam" id="PF00520"/>
    </source>
</evidence>
<evidence type="ECO:0000256" key="5">
    <source>
        <dbReference type="ARBA" id="ARBA00022826"/>
    </source>
</evidence>
<comment type="subcellular location">
    <subcellularLocation>
        <location evidence="1">Membrane</location>
        <topology evidence="1">Multi-pass membrane protein</topology>
    </subcellularLocation>
</comment>
<dbReference type="EMBL" id="QLMC01000001">
    <property type="protein sequence ID" value="RAK03180.1"/>
    <property type="molecule type" value="Genomic_DNA"/>
</dbReference>
<evidence type="ECO:0000256" key="6">
    <source>
        <dbReference type="ARBA" id="ARBA00022882"/>
    </source>
</evidence>
<dbReference type="PANTHER" id="PTHR11537">
    <property type="entry name" value="VOLTAGE-GATED POTASSIUM CHANNEL"/>
    <property type="match status" value="1"/>
</dbReference>
<evidence type="ECO:0000313" key="14">
    <source>
        <dbReference type="EMBL" id="RAK03180.1"/>
    </source>
</evidence>
<accession>A0A327X7S1</accession>
<evidence type="ECO:0000256" key="12">
    <source>
        <dbReference type="SAM" id="Phobius"/>
    </source>
</evidence>
<dbReference type="InterPro" id="IPR005821">
    <property type="entry name" value="Ion_trans_dom"/>
</dbReference>
<dbReference type="GO" id="GO:0001508">
    <property type="term" value="P:action potential"/>
    <property type="evidence" value="ECO:0007669"/>
    <property type="project" value="TreeGrafter"/>
</dbReference>